<proteinExistence type="predicted"/>
<dbReference type="AlphaFoldDB" id="A0A511XPC0"/>
<feature type="compositionally biased region" description="Basic residues" evidence="1">
    <location>
        <begin position="171"/>
        <end position="181"/>
    </location>
</feature>
<dbReference type="SUPFAM" id="SSF53955">
    <property type="entry name" value="Lysozyme-like"/>
    <property type="match status" value="1"/>
</dbReference>
<gene>
    <name evidence="2" type="ORF">AOE01nite_29780</name>
</gene>
<comment type="caution">
    <text evidence="2">The sequence shown here is derived from an EMBL/GenBank/DDBJ whole genome shotgun (WGS) entry which is preliminary data.</text>
</comment>
<reference evidence="2 3" key="1">
    <citation type="submission" date="2019-07" db="EMBL/GenBank/DDBJ databases">
        <title>Whole genome shotgun sequence of Acetobacter oeni NBRC 105207.</title>
        <authorList>
            <person name="Hosoyama A."/>
            <person name="Uohara A."/>
            <person name="Ohji S."/>
            <person name="Ichikawa N."/>
        </authorList>
    </citation>
    <scope>NUCLEOTIDE SEQUENCE [LARGE SCALE GENOMIC DNA]</scope>
    <source>
        <strain evidence="2 3">NBRC 105207</strain>
    </source>
</reference>
<accession>A0A511XPC0</accession>
<dbReference type="OrthoDB" id="5945995at2"/>
<dbReference type="Proteomes" id="UP000321746">
    <property type="component" value="Unassembled WGS sequence"/>
</dbReference>
<organism evidence="2 3">
    <name type="scientific">Acetobacter oeni</name>
    <dbReference type="NCBI Taxonomy" id="304077"/>
    <lineage>
        <taxon>Bacteria</taxon>
        <taxon>Pseudomonadati</taxon>
        <taxon>Pseudomonadota</taxon>
        <taxon>Alphaproteobacteria</taxon>
        <taxon>Acetobacterales</taxon>
        <taxon>Acetobacteraceae</taxon>
        <taxon>Acetobacter</taxon>
    </lineage>
</organism>
<dbReference type="Gene3D" id="1.10.530.10">
    <property type="match status" value="1"/>
</dbReference>
<name>A0A511XPC0_9PROT</name>
<sequence length="181" mass="19457">MTSAKADTGMNCEQAAAIVEHALDIPQGLLASVGYVESGNHPFAVNVNGTPVQFARMDLAVDAVQTMLRSRVFGARPHLDVGCFQINLGWHPDAFSSVASGFDPLINGVAAGQLLRHLHSLTGNWHTAVAHYHAATTQGARYASEVFRNYESNPVIPLSQPLSLATPQRSAPRHRSHRITG</sequence>
<evidence type="ECO:0000256" key="1">
    <source>
        <dbReference type="SAM" id="MobiDB-lite"/>
    </source>
</evidence>
<evidence type="ECO:0000313" key="3">
    <source>
        <dbReference type="Proteomes" id="UP000321746"/>
    </source>
</evidence>
<evidence type="ECO:0000313" key="2">
    <source>
        <dbReference type="EMBL" id="GEN64754.1"/>
    </source>
</evidence>
<feature type="region of interest" description="Disordered" evidence="1">
    <location>
        <begin position="162"/>
        <end position="181"/>
    </location>
</feature>
<dbReference type="EMBL" id="BJYG01000052">
    <property type="protein sequence ID" value="GEN64754.1"/>
    <property type="molecule type" value="Genomic_DNA"/>
</dbReference>
<dbReference type="InterPro" id="IPR023346">
    <property type="entry name" value="Lysozyme-like_dom_sf"/>
</dbReference>
<keyword evidence="3" id="KW-1185">Reference proteome</keyword>
<protein>
    <submittedName>
        <fullName evidence="2">Uncharacterized protein</fullName>
    </submittedName>
</protein>